<evidence type="ECO:0000313" key="2">
    <source>
        <dbReference type="Proteomes" id="UP001165089"/>
    </source>
</evidence>
<sequence>MAFGSFRDACGAHGTWEYRRWRKVRPFLQLYLESGFLPKQPYQKLDRSSLQHDLGFHWQIKKNLVFTFRYLNNITHNENTADMGFGASLTASF</sequence>
<evidence type="ECO:0000313" key="1">
    <source>
        <dbReference type="EMBL" id="GLH69728.1"/>
    </source>
</evidence>
<gene>
    <name evidence="1" type="ORF">GETHPA_12610</name>
</gene>
<reference evidence="1 2" key="1">
    <citation type="journal article" date="2023" name="Antonie Van Leeuwenhoek">
        <title>Mesoterricola silvestris gen. nov., sp. nov., Mesoterricola sediminis sp. nov., Geothrix oryzae sp. nov., Geothrix edaphica sp. nov., Geothrix rubra sp. nov., and Geothrix limicola sp. nov., six novel members of Acidobacteriota isolated from soils.</title>
        <authorList>
            <person name="Itoh H."/>
            <person name="Sugisawa Y."/>
            <person name="Mise K."/>
            <person name="Xu Z."/>
            <person name="Kuniyasu M."/>
            <person name="Ushijima N."/>
            <person name="Kawano K."/>
            <person name="Kobayashi E."/>
            <person name="Shiratori Y."/>
            <person name="Masuda Y."/>
            <person name="Senoo K."/>
        </authorList>
    </citation>
    <scope>NUCLEOTIDE SEQUENCE [LARGE SCALE GENOMIC DNA]</scope>
    <source>
        <strain evidence="1 2">Red803</strain>
    </source>
</reference>
<comment type="caution">
    <text evidence="1">The sequence shown here is derived from an EMBL/GenBank/DDBJ whole genome shotgun (WGS) entry which is preliminary data.</text>
</comment>
<name>A0ABQ5Q4V2_9BACT</name>
<dbReference type="Proteomes" id="UP001165089">
    <property type="component" value="Unassembled WGS sequence"/>
</dbReference>
<accession>A0ABQ5Q4V2</accession>
<dbReference type="EMBL" id="BSDD01000002">
    <property type="protein sequence ID" value="GLH69728.1"/>
    <property type="molecule type" value="Genomic_DNA"/>
</dbReference>
<proteinExistence type="predicted"/>
<dbReference type="RefSeq" id="WP_285723744.1">
    <property type="nucleotide sequence ID" value="NZ_BSDD01000002.1"/>
</dbReference>
<organism evidence="1 2">
    <name type="scientific">Geothrix rubra</name>
    <dbReference type="NCBI Taxonomy" id="2927977"/>
    <lineage>
        <taxon>Bacteria</taxon>
        <taxon>Pseudomonadati</taxon>
        <taxon>Acidobacteriota</taxon>
        <taxon>Holophagae</taxon>
        <taxon>Holophagales</taxon>
        <taxon>Holophagaceae</taxon>
        <taxon>Geothrix</taxon>
    </lineage>
</organism>
<keyword evidence="2" id="KW-1185">Reference proteome</keyword>
<protein>
    <submittedName>
        <fullName evidence="1">Uncharacterized protein</fullName>
    </submittedName>
</protein>